<dbReference type="InterPro" id="IPR011990">
    <property type="entry name" value="TPR-like_helical_dom_sf"/>
</dbReference>
<dbReference type="InterPro" id="IPR017441">
    <property type="entry name" value="Protein_kinase_ATP_BS"/>
</dbReference>
<dbReference type="Gene3D" id="1.25.40.10">
    <property type="entry name" value="Tetratricopeptide repeat domain"/>
    <property type="match status" value="1"/>
</dbReference>
<evidence type="ECO:0000256" key="2">
    <source>
        <dbReference type="ARBA" id="ARBA00022741"/>
    </source>
</evidence>
<dbReference type="PROSITE" id="PS50011">
    <property type="entry name" value="PROTEIN_KINASE_DOM"/>
    <property type="match status" value="1"/>
</dbReference>
<keyword evidence="1 7" id="KW-0808">Transferase</keyword>
<dbReference type="SUPFAM" id="SSF48452">
    <property type="entry name" value="TPR-like"/>
    <property type="match status" value="1"/>
</dbReference>
<dbReference type="InterPro" id="IPR000719">
    <property type="entry name" value="Prot_kinase_dom"/>
</dbReference>
<dbReference type="PROSITE" id="PS00108">
    <property type="entry name" value="PROTEIN_KINASE_ST"/>
    <property type="match status" value="1"/>
</dbReference>
<dbReference type="InterPro" id="IPR011009">
    <property type="entry name" value="Kinase-like_dom_sf"/>
</dbReference>
<dbReference type="InterPro" id="IPR008271">
    <property type="entry name" value="Ser/Thr_kinase_AS"/>
</dbReference>
<evidence type="ECO:0000256" key="5">
    <source>
        <dbReference type="PROSITE-ProRule" id="PRU10141"/>
    </source>
</evidence>
<dbReference type="PANTHER" id="PTHR43289">
    <property type="entry name" value="MITOGEN-ACTIVATED PROTEIN KINASE KINASE KINASE 20-RELATED"/>
    <property type="match status" value="1"/>
</dbReference>
<feature type="domain" description="Protein kinase" evidence="6">
    <location>
        <begin position="91"/>
        <end position="388"/>
    </location>
</feature>
<evidence type="ECO:0000313" key="8">
    <source>
        <dbReference type="Proteomes" id="UP000318017"/>
    </source>
</evidence>
<accession>A0A518G7X0</accession>
<dbReference type="Gene3D" id="1.10.510.10">
    <property type="entry name" value="Transferase(Phosphotransferase) domain 1"/>
    <property type="match status" value="1"/>
</dbReference>
<keyword evidence="8" id="KW-1185">Reference proteome</keyword>
<dbReference type="GO" id="GO:0005524">
    <property type="term" value="F:ATP binding"/>
    <property type="evidence" value="ECO:0007669"/>
    <property type="project" value="UniProtKB-UniRule"/>
</dbReference>
<keyword evidence="3 7" id="KW-0418">Kinase</keyword>
<dbReference type="KEGG" id="ahel:Q31a_30020"/>
<keyword evidence="4 5" id="KW-0067">ATP-binding</keyword>
<dbReference type="GO" id="GO:0004674">
    <property type="term" value="F:protein serine/threonine kinase activity"/>
    <property type="evidence" value="ECO:0007669"/>
    <property type="project" value="UniProtKB-EC"/>
</dbReference>
<dbReference type="Pfam" id="PF00069">
    <property type="entry name" value="Pkinase"/>
    <property type="match status" value="1"/>
</dbReference>
<evidence type="ECO:0000259" key="6">
    <source>
        <dbReference type="PROSITE" id="PS50011"/>
    </source>
</evidence>
<gene>
    <name evidence="7" type="primary">pknB_11</name>
    <name evidence="7" type="ORF">Q31a_30020</name>
</gene>
<dbReference type="EMBL" id="CP036298">
    <property type="protein sequence ID" value="QDV24681.1"/>
    <property type="molecule type" value="Genomic_DNA"/>
</dbReference>
<dbReference type="SUPFAM" id="SSF56112">
    <property type="entry name" value="Protein kinase-like (PK-like)"/>
    <property type="match status" value="1"/>
</dbReference>
<dbReference type="RefSeq" id="WP_145078642.1">
    <property type="nucleotide sequence ID" value="NZ_CP036298.1"/>
</dbReference>
<dbReference type="AlphaFoldDB" id="A0A518G7X0"/>
<sequence>MTIPNERSVFLDAIEIEDPLERGAFLNRACTNDAVLRASVNGLLAAHEMPDHVLDLALVASESKTGTARRKLSELELLPTVEHIGLMIGPFRLMEQIGEGGFGLVFVAQQETPVKRRVALKIIKPGSGSKEVIARFELERQALAMMDHPNIARVFDAGITADARPYFVMELVRGVPITDYCDNYQLSVEARIRLFEDICSAVQHAHQKGVIHRDLKPSNVMVTLHDDKAVVKVIDFGVAKAIDEELTEKTIYTRFYSMIGTPLYMSPEQAQMSGLDVDTRSDIYSLGVMLYEMLVGTTPFERERINSVGFDEMRQIIREEDPPIPSDRISTLGNRLTTVVASRRTGPSRLKSQLRGDLDWIVMKSLEKDRNRRYESASALASDLRRYLEEKPIEARPPSSLYQLGKFARRHRKPLLTISLLAASLLLGTIVSLWQMWEAIRERDQKELALQKALIAERDATDARREIEQFAGRLTQANLLIASGQSHAENKRWALANRDLIEARDLQPTYYLPWVMRGQLYARLNLWSEAADDYKRALDLGAPVDEPQWWGVPALFLLAEKQGAFLQLETKFGSFLQDSPAKHKWSTLRGVLLTPTSAASDLFIELAEVWVANPPPRPPHPQRSFERELLGLLPLGPRPAFDQRARQVHVDMQPPFVCDYIFGLAHLRAGHFEEATSWLRSAGNAKDWPSRGLVDAPLAIALNSIGSKEEAMSALDRSNRTIKSWINEALEAASNDPKVPWFDLVEGLVLNRDANLQLENVPPDLRLQIDAIRSKAIAKISGIE</sequence>
<dbReference type="PROSITE" id="PS00107">
    <property type="entry name" value="PROTEIN_KINASE_ATP"/>
    <property type="match status" value="1"/>
</dbReference>
<keyword evidence="2 5" id="KW-0547">Nucleotide-binding</keyword>
<protein>
    <submittedName>
        <fullName evidence="7">Serine/threonine-protein kinase PknB</fullName>
        <ecNumber evidence="7">2.7.11.1</ecNumber>
    </submittedName>
</protein>
<dbReference type="EC" id="2.7.11.1" evidence="7"/>
<dbReference type="Proteomes" id="UP000318017">
    <property type="component" value="Chromosome"/>
</dbReference>
<dbReference type="CDD" id="cd14014">
    <property type="entry name" value="STKc_PknB_like"/>
    <property type="match status" value="1"/>
</dbReference>
<dbReference type="SMART" id="SM00220">
    <property type="entry name" value="S_TKc"/>
    <property type="match status" value="1"/>
</dbReference>
<organism evidence="7 8">
    <name type="scientific">Aureliella helgolandensis</name>
    <dbReference type="NCBI Taxonomy" id="2527968"/>
    <lineage>
        <taxon>Bacteria</taxon>
        <taxon>Pseudomonadati</taxon>
        <taxon>Planctomycetota</taxon>
        <taxon>Planctomycetia</taxon>
        <taxon>Pirellulales</taxon>
        <taxon>Pirellulaceae</taxon>
        <taxon>Aureliella</taxon>
    </lineage>
</organism>
<dbReference type="Gene3D" id="3.30.200.20">
    <property type="entry name" value="Phosphorylase Kinase, domain 1"/>
    <property type="match status" value="1"/>
</dbReference>
<dbReference type="OrthoDB" id="258731at2"/>
<reference evidence="7 8" key="1">
    <citation type="submission" date="2019-02" db="EMBL/GenBank/DDBJ databases">
        <title>Deep-cultivation of Planctomycetes and their phenomic and genomic characterization uncovers novel biology.</title>
        <authorList>
            <person name="Wiegand S."/>
            <person name="Jogler M."/>
            <person name="Boedeker C."/>
            <person name="Pinto D."/>
            <person name="Vollmers J."/>
            <person name="Rivas-Marin E."/>
            <person name="Kohn T."/>
            <person name="Peeters S.H."/>
            <person name="Heuer A."/>
            <person name="Rast P."/>
            <person name="Oberbeckmann S."/>
            <person name="Bunk B."/>
            <person name="Jeske O."/>
            <person name="Meyerdierks A."/>
            <person name="Storesund J.E."/>
            <person name="Kallscheuer N."/>
            <person name="Luecker S."/>
            <person name="Lage O.M."/>
            <person name="Pohl T."/>
            <person name="Merkel B.J."/>
            <person name="Hornburger P."/>
            <person name="Mueller R.-W."/>
            <person name="Bruemmer F."/>
            <person name="Labrenz M."/>
            <person name="Spormann A.M."/>
            <person name="Op den Camp H."/>
            <person name="Overmann J."/>
            <person name="Amann R."/>
            <person name="Jetten M.S.M."/>
            <person name="Mascher T."/>
            <person name="Medema M.H."/>
            <person name="Devos D.P."/>
            <person name="Kaster A.-K."/>
            <person name="Ovreas L."/>
            <person name="Rohde M."/>
            <person name="Galperin M.Y."/>
            <person name="Jogler C."/>
        </authorList>
    </citation>
    <scope>NUCLEOTIDE SEQUENCE [LARGE SCALE GENOMIC DNA]</scope>
    <source>
        <strain evidence="7 8">Q31a</strain>
    </source>
</reference>
<dbReference type="PANTHER" id="PTHR43289:SF6">
    <property type="entry name" value="SERINE_THREONINE-PROTEIN KINASE NEKL-3"/>
    <property type="match status" value="1"/>
</dbReference>
<proteinExistence type="predicted"/>
<evidence type="ECO:0000256" key="4">
    <source>
        <dbReference type="ARBA" id="ARBA00022840"/>
    </source>
</evidence>
<evidence type="ECO:0000313" key="7">
    <source>
        <dbReference type="EMBL" id="QDV24681.1"/>
    </source>
</evidence>
<evidence type="ECO:0000256" key="3">
    <source>
        <dbReference type="ARBA" id="ARBA00022777"/>
    </source>
</evidence>
<evidence type="ECO:0000256" key="1">
    <source>
        <dbReference type="ARBA" id="ARBA00022679"/>
    </source>
</evidence>
<name>A0A518G7X0_9BACT</name>
<feature type="binding site" evidence="5">
    <location>
        <position position="121"/>
    </location>
    <ligand>
        <name>ATP</name>
        <dbReference type="ChEBI" id="CHEBI:30616"/>
    </ligand>
</feature>